<protein>
    <recommendedName>
        <fullName evidence="3">CAAX prenyl protease 2/Lysostaphin resistance protein A-like domain-containing protein</fullName>
    </recommendedName>
</protein>
<proteinExistence type="predicted"/>
<dbReference type="EMBL" id="FMHW01000002">
    <property type="protein sequence ID" value="SCL19855.1"/>
    <property type="molecule type" value="Genomic_DNA"/>
</dbReference>
<keyword evidence="2" id="KW-0472">Membrane</keyword>
<feature type="transmembrane region" description="Helical" evidence="2">
    <location>
        <begin position="44"/>
        <end position="62"/>
    </location>
</feature>
<dbReference type="GO" id="GO:0080120">
    <property type="term" value="P:CAAX-box protein maturation"/>
    <property type="evidence" value="ECO:0007669"/>
    <property type="project" value="UniProtKB-ARBA"/>
</dbReference>
<dbReference type="RefSeq" id="WP_141725124.1">
    <property type="nucleotide sequence ID" value="NZ_FMHW01000002.1"/>
</dbReference>
<sequence>MSATPVPPSTPADPLHGGGPNRLPDRADFPLYDGRPVRLNGARWAVLMGAVVVAAAADLIVALPGPPWLSVAVRGVLFFGIPLLVLSRLAPGTLSYLFQPVRPKHVGLMVAFAAINLVLSYVIALVVSIFLKVSSNPSNEVLAGLDTAGRVAYFASTIPQLIGEEVFTVLPFLAFLTLATTALGTGRRTGVVLAVIGSAVLFAAIHLPTYDWNIAQCLLIIGTARVVLLIPYLITKNLWTSVGAHVLSDWTLFGLGLLTAHHTS</sequence>
<dbReference type="AlphaFoldDB" id="A0A1C6RRS0"/>
<dbReference type="GO" id="GO:0004175">
    <property type="term" value="F:endopeptidase activity"/>
    <property type="evidence" value="ECO:0007669"/>
    <property type="project" value="UniProtKB-ARBA"/>
</dbReference>
<evidence type="ECO:0000256" key="2">
    <source>
        <dbReference type="SAM" id="Phobius"/>
    </source>
</evidence>
<keyword evidence="2" id="KW-0812">Transmembrane</keyword>
<evidence type="ECO:0000259" key="3">
    <source>
        <dbReference type="Pfam" id="PF02517"/>
    </source>
</evidence>
<feature type="transmembrane region" description="Helical" evidence="2">
    <location>
        <begin position="151"/>
        <end position="178"/>
    </location>
</feature>
<keyword evidence="2" id="KW-1133">Transmembrane helix</keyword>
<name>A0A1C6RRS0_9ACTN</name>
<organism evidence="4 5">
    <name type="scientific">Micromonospora pallida</name>
    <dbReference type="NCBI Taxonomy" id="145854"/>
    <lineage>
        <taxon>Bacteria</taxon>
        <taxon>Bacillati</taxon>
        <taxon>Actinomycetota</taxon>
        <taxon>Actinomycetes</taxon>
        <taxon>Micromonosporales</taxon>
        <taxon>Micromonosporaceae</taxon>
        <taxon>Micromonospora</taxon>
    </lineage>
</organism>
<feature type="transmembrane region" description="Helical" evidence="2">
    <location>
        <begin position="190"/>
        <end position="207"/>
    </location>
</feature>
<dbReference type="OrthoDB" id="2661755at2"/>
<feature type="compositionally biased region" description="Pro residues" evidence="1">
    <location>
        <begin position="1"/>
        <end position="11"/>
    </location>
</feature>
<reference evidence="5" key="1">
    <citation type="submission" date="2016-06" db="EMBL/GenBank/DDBJ databases">
        <authorList>
            <person name="Varghese N."/>
            <person name="Submissions Spin"/>
        </authorList>
    </citation>
    <scope>NUCLEOTIDE SEQUENCE [LARGE SCALE GENOMIC DNA]</scope>
    <source>
        <strain evidence="5">DSM 43817</strain>
    </source>
</reference>
<gene>
    <name evidence="4" type="ORF">GA0074692_0719</name>
</gene>
<feature type="domain" description="CAAX prenyl protease 2/Lysostaphin resistance protein A-like" evidence="3">
    <location>
        <begin position="155"/>
        <end position="250"/>
    </location>
</feature>
<dbReference type="Proteomes" id="UP000198959">
    <property type="component" value="Unassembled WGS sequence"/>
</dbReference>
<evidence type="ECO:0000313" key="4">
    <source>
        <dbReference type="EMBL" id="SCL19855.1"/>
    </source>
</evidence>
<dbReference type="Pfam" id="PF02517">
    <property type="entry name" value="Rce1-like"/>
    <property type="match status" value="1"/>
</dbReference>
<accession>A0A1C6RRS0</accession>
<dbReference type="STRING" id="145854.GA0074692_0719"/>
<feature type="transmembrane region" description="Helical" evidence="2">
    <location>
        <begin position="106"/>
        <end position="131"/>
    </location>
</feature>
<evidence type="ECO:0000313" key="5">
    <source>
        <dbReference type="Proteomes" id="UP000198959"/>
    </source>
</evidence>
<dbReference type="InterPro" id="IPR003675">
    <property type="entry name" value="Rce1/LyrA-like_dom"/>
</dbReference>
<evidence type="ECO:0000256" key="1">
    <source>
        <dbReference type="SAM" id="MobiDB-lite"/>
    </source>
</evidence>
<feature type="transmembrane region" description="Helical" evidence="2">
    <location>
        <begin position="213"/>
        <end position="234"/>
    </location>
</feature>
<keyword evidence="5" id="KW-1185">Reference proteome</keyword>
<feature type="region of interest" description="Disordered" evidence="1">
    <location>
        <begin position="1"/>
        <end position="20"/>
    </location>
</feature>